<evidence type="ECO:0000313" key="1">
    <source>
        <dbReference type="EMBL" id="PRQ30810.1"/>
    </source>
</evidence>
<reference evidence="1 2" key="1">
    <citation type="journal article" date="2018" name="Nat. Genet.">
        <title>The Rosa genome provides new insights in the design of modern roses.</title>
        <authorList>
            <person name="Bendahmane M."/>
        </authorList>
    </citation>
    <scope>NUCLEOTIDE SEQUENCE [LARGE SCALE GENOMIC DNA]</scope>
    <source>
        <strain evidence="2">cv. Old Blush</strain>
    </source>
</reference>
<dbReference type="AlphaFoldDB" id="A0A2P6Q9F8"/>
<gene>
    <name evidence="1" type="ORF">RchiOBHm_Chr5g0028681</name>
</gene>
<accession>A0A2P6Q9F8</accession>
<proteinExistence type="predicted"/>
<name>A0A2P6Q9F8_ROSCH</name>
<dbReference type="Gramene" id="PRQ30810">
    <property type="protein sequence ID" value="PRQ30810"/>
    <property type="gene ID" value="RchiOBHm_Chr5g0028681"/>
</dbReference>
<comment type="caution">
    <text evidence="1">The sequence shown here is derived from an EMBL/GenBank/DDBJ whole genome shotgun (WGS) entry which is preliminary data.</text>
</comment>
<sequence length="53" mass="6401">MYDYFPCMIEILCIVILYIKRPLLSMRIHSNFLSISNSLQQKVNFMSQKRLFL</sequence>
<dbReference type="EMBL" id="PDCK01000043">
    <property type="protein sequence ID" value="PRQ30810.1"/>
    <property type="molecule type" value="Genomic_DNA"/>
</dbReference>
<keyword evidence="2" id="KW-1185">Reference proteome</keyword>
<dbReference type="Proteomes" id="UP000238479">
    <property type="component" value="Chromosome 5"/>
</dbReference>
<protein>
    <submittedName>
        <fullName evidence="1">Uncharacterized protein</fullName>
    </submittedName>
</protein>
<evidence type="ECO:0000313" key="2">
    <source>
        <dbReference type="Proteomes" id="UP000238479"/>
    </source>
</evidence>
<organism evidence="1 2">
    <name type="scientific">Rosa chinensis</name>
    <name type="common">China rose</name>
    <dbReference type="NCBI Taxonomy" id="74649"/>
    <lineage>
        <taxon>Eukaryota</taxon>
        <taxon>Viridiplantae</taxon>
        <taxon>Streptophyta</taxon>
        <taxon>Embryophyta</taxon>
        <taxon>Tracheophyta</taxon>
        <taxon>Spermatophyta</taxon>
        <taxon>Magnoliopsida</taxon>
        <taxon>eudicotyledons</taxon>
        <taxon>Gunneridae</taxon>
        <taxon>Pentapetalae</taxon>
        <taxon>rosids</taxon>
        <taxon>fabids</taxon>
        <taxon>Rosales</taxon>
        <taxon>Rosaceae</taxon>
        <taxon>Rosoideae</taxon>
        <taxon>Rosoideae incertae sedis</taxon>
        <taxon>Rosa</taxon>
    </lineage>
</organism>